<dbReference type="InterPro" id="IPR029066">
    <property type="entry name" value="PLP-binding_barrel"/>
</dbReference>
<comment type="similarity">
    <text evidence="2 4">Belongs to the pyridoxal phosphate-binding protein YggS/PROSC family.</text>
</comment>
<evidence type="ECO:0000256" key="1">
    <source>
        <dbReference type="ARBA" id="ARBA00022898"/>
    </source>
</evidence>
<keyword evidence="7" id="KW-1185">Reference proteome</keyword>
<dbReference type="HAMAP" id="MF_02087">
    <property type="entry name" value="PLP_homeostasis"/>
    <property type="match status" value="1"/>
</dbReference>
<dbReference type="AlphaFoldDB" id="A0A841Q9R4"/>
<protein>
    <recommendedName>
        <fullName evidence="2">Pyridoxal phosphate homeostasis protein</fullName>
        <shortName evidence="2">PLP homeostasis protein</shortName>
    </recommendedName>
</protein>
<comment type="cofactor">
    <cofactor evidence="3">
        <name>pyridoxal 5'-phosphate</name>
        <dbReference type="ChEBI" id="CHEBI:597326"/>
    </cofactor>
</comment>
<dbReference type="Pfam" id="PF01168">
    <property type="entry name" value="Ala_racemase_N"/>
    <property type="match status" value="1"/>
</dbReference>
<keyword evidence="1 2" id="KW-0663">Pyridoxal phosphate</keyword>
<feature type="modified residue" description="N6-(pyridoxal phosphate)lysine" evidence="2 3">
    <location>
        <position position="35"/>
    </location>
</feature>
<dbReference type="PANTHER" id="PTHR10146:SF14">
    <property type="entry name" value="PYRIDOXAL PHOSPHATE HOMEOSTASIS PROTEIN"/>
    <property type="match status" value="1"/>
</dbReference>
<dbReference type="PANTHER" id="PTHR10146">
    <property type="entry name" value="PROLINE SYNTHETASE CO-TRANSCRIBED BACTERIAL HOMOLOG PROTEIN"/>
    <property type="match status" value="1"/>
</dbReference>
<comment type="caution">
    <text evidence="6">The sequence shown here is derived from an EMBL/GenBank/DDBJ whole genome shotgun (WGS) entry which is preliminary data.</text>
</comment>
<name>A0A841Q9R4_9BACI</name>
<dbReference type="GO" id="GO:0030170">
    <property type="term" value="F:pyridoxal phosphate binding"/>
    <property type="evidence" value="ECO:0007669"/>
    <property type="project" value="UniProtKB-UniRule"/>
</dbReference>
<dbReference type="InterPro" id="IPR011078">
    <property type="entry name" value="PyrdxlP_homeostasis"/>
</dbReference>
<evidence type="ECO:0000256" key="3">
    <source>
        <dbReference type="PIRSR" id="PIRSR004848-1"/>
    </source>
</evidence>
<dbReference type="Gene3D" id="3.20.20.10">
    <property type="entry name" value="Alanine racemase"/>
    <property type="match status" value="1"/>
</dbReference>
<dbReference type="PROSITE" id="PS01211">
    <property type="entry name" value="UPF0001"/>
    <property type="match status" value="1"/>
</dbReference>
<dbReference type="RefSeq" id="WP_174497514.1">
    <property type="nucleotide sequence ID" value="NZ_CADDWK010000015.1"/>
</dbReference>
<reference evidence="6 7" key="1">
    <citation type="submission" date="2020-08" db="EMBL/GenBank/DDBJ databases">
        <title>Genomic Encyclopedia of Type Strains, Phase IV (KMG-IV): sequencing the most valuable type-strain genomes for metagenomic binning, comparative biology and taxonomic classification.</title>
        <authorList>
            <person name="Goeker M."/>
        </authorList>
    </citation>
    <scope>NUCLEOTIDE SEQUENCE [LARGE SCALE GENOMIC DNA]</scope>
    <source>
        <strain evidence="6 7">DSM 19612</strain>
    </source>
</reference>
<dbReference type="EMBL" id="JACHGH010000014">
    <property type="protein sequence ID" value="MBB6455043.1"/>
    <property type="molecule type" value="Genomic_DNA"/>
</dbReference>
<gene>
    <name evidence="6" type="ORF">HNQ94_003537</name>
</gene>
<dbReference type="InterPro" id="IPR001608">
    <property type="entry name" value="Ala_racemase_N"/>
</dbReference>
<proteinExistence type="inferred from homology"/>
<evidence type="ECO:0000256" key="2">
    <source>
        <dbReference type="HAMAP-Rule" id="MF_02087"/>
    </source>
</evidence>
<evidence type="ECO:0000259" key="5">
    <source>
        <dbReference type="Pfam" id="PF01168"/>
    </source>
</evidence>
<evidence type="ECO:0000313" key="6">
    <source>
        <dbReference type="EMBL" id="MBB6455043.1"/>
    </source>
</evidence>
<dbReference type="Proteomes" id="UP000581688">
    <property type="component" value="Unassembled WGS sequence"/>
</dbReference>
<accession>A0A841Q9R4</accession>
<sequence>MNVVTSLADIKEYIEEACKKHGRNTEEVNIIAVTKYVSIDRAKQAVEAGVVDLGENRVEGFQSKYDALGNRAKWHFIGTLQSRKVKDIIEQVDYVHSLDRLSLAKEINKRATRKISCFIQVNVSGEESKHGMDPENVLTFVEKLKAYENIQVVGLMTMAPFTEDESLLRNCFRSLRQLRDNVRELGLEYAPCAYLSMGMSNDFPIAVEEGATHIRIGTKLVGKELE</sequence>
<organism evidence="6 7">
    <name type="scientific">Salirhabdus euzebyi</name>
    <dbReference type="NCBI Taxonomy" id="394506"/>
    <lineage>
        <taxon>Bacteria</taxon>
        <taxon>Bacillati</taxon>
        <taxon>Bacillota</taxon>
        <taxon>Bacilli</taxon>
        <taxon>Bacillales</taxon>
        <taxon>Bacillaceae</taxon>
        <taxon>Salirhabdus</taxon>
    </lineage>
</organism>
<evidence type="ECO:0000313" key="7">
    <source>
        <dbReference type="Proteomes" id="UP000581688"/>
    </source>
</evidence>
<dbReference type="PIRSF" id="PIRSF004848">
    <property type="entry name" value="YBL036c_PLPDEIII"/>
    <property type="match status" value="1"/>
</dbReference>
<comment type="function">
    <text evidence="2">Pyridoxal 5'-phosphate (PLP)-binding protein, which is involved in PLP homeostasis.</text>
</comment>
<feature type="domain" description="Alanine racemase N-terminal" evidence="5">
    <location>
        <begin position="27"/>
        <end position="222"/>
    </location>
</feature>
<dbReference type="SUPFAM" id="SSF51419">
    <property type="entry name" value="PLP-binding barrel"/>
    <property type="match status" value="1"/>
</dbReference>
<dbReference type="CDD" id="cd00635">
    <property type="entry name" value="PLPDE_III_YBL036c_like"/>
    <property type="match status" value="1"/>
</dbReference>
<evidence type="ECO:0000256" key="4">
    <source>
        <dbReference type="RuleBase" id="RU004514"/>
    </source>
</evidence>
<dbReference type="FunFam" id="3.20.20.10:FF:000011">
    <property type="entry name" value="Pyridoxal phosphate homeostasis protein"/>
    <property type="match status" value="1"/>
</dbReference>
<dbReference type="NCBIfam" id="TIGR00044">
    <property type="entry name" value="YggS family pyridoxal phosphate-dependent enzyme"/>
    <property type="match status" value="1"/>
</dbReference>